<dbReference type="EMBL" id="QSDV01000003">
    <property type="protein sequence ID" value="RGZ19458.1"/>
    <property type="molecule type" value="Genomic_DNA"/>
</dbReference>
<organism evidence="2 19">
    <name type="scientific">Agathobacter rectalis</name>
    <dbReference type="NCBI Taxonomy" id="39491"/>
    <lineage>
        <taxon>Bacteria</taxon>
        <taxon>Bacillati</taxon>
        <taxon>Bacillota</taxon>
        <taxon>Clostridia</taxon>
        <taxon>Lachnospirales</taxon>
        <taxon>Lachnospiraceae</taxon>
        <taxon>Agathobacter</taxon>
    </lineage>
</organism>
<evidence type="ECO:0000313" key="28">
    <source>
        <dbReference type="Proteomes" id="UP000284296"/>
    </source>
</evidence>
<reference evidence="21 22" key="3">
    <citation type="submission" date="2018-08" db="EMBL/GenBank/DDBJ databases">
        <title>A genome reference for cultivated species of the human gut microbiota.</title>
        <authorList>
            <person name="Zou Y."/>
            <person name="Xue W."/>
            <person name="Luo G."/>
        </authorList>
    </citation>
    <scope>NUCLEOTIDE SEQUENCE [LARGE SCALE GENOMIC DNA]</scope>
    <source>
        <strain evidence="11 27">AF06-19</strain>
        <strain evidence="10 28">AF18-16LB</strain>
        <strain evidence="9 25">AF25-15</strain>
        <strain evidence="18 32">AF39-14AC</strain>
        <strain evidence="17 31">AM16-11</strain>
        <strain evidence="16 29">AM30-13AC</strain>
        <strain evidence="15 33">AM42-17AT</strain>
        <strain evidence="14 34">AM44-1AT</strain>
        <strain evidence="13 26">AM48-7</strain>
        <strain evidence="12 30">AM54-25XD</strain>
        <strain evidence="8 23">OM05-6AA</strain>
        <strain evidence="7 22">OM07-13</strain>
        <strain evidence="6 21">OM08-12AT</strain>
        <strain evidence="5 24">TF11-15AC</strain>
    </source>
</reference>
<dbReference type="AlphaFoldDB" id="A0A173SP92"/>
<dbReference type="EMBL" id="QSFZ01000011">
    <property type="protein sequence ID" value="RHA91077.1"/>
    <property type="molecule type" value="Genomic_DNA"/>
</dbReference>
<dbReference type="Proteomes" id="UP001197847">
    <property type="component" value="Unassembled WGS sequence"/>
</dbReference>
<dbReference type="Proteomes" id="UP000284296">
    <property type="component" value="Unassembled WGS sequence"/>
</dbReference>
<proteinExistence type="predicted"/>
<dbReference type="Proteomes" id="UP000286341">
    <property type="component" value="Unassembled WGS sequence"/>
</dbReference>
<evidence type="ECO:0000313" key="32">
    <source>
        <dbReference type="Proteomes" id="UP000286181"/>
    </source>
</evidence>
<accession>A0A173SP92</accession>
<dbReference type="EMBL" id="QSTP01000022">
    <property type="protein sequence ID" value="RGM68108.1"/>
    <property type="molecule type" value="Genomic_DNA"/>
</dbReference>
<dbReference type="Proteomes" id="UP000095673">
    <property type="component" value="Unassembled WGS sequence"/>
</dbReference>
<evidence type="ECO:0000313" key="11">
    <source>
        <dbReference type="EMBL" id="RGW87049.1"/>
    </source>
</evidence>
<evidence type="ECO:0000313" key="12">
    <source>
        <dbReference type="EMBL" id="RGZ19458.1"/>
    </source>
</evidence>
<evidence type="ECO:0000313" key="25">
    <source>
        <dbReference type="Proteomes" id="UP000266066"/>
    </source>
</evidence>
<dbReference type="EMBL" id="CYXM01000004">
    <property type="protein sequence ID" value="CUM92050.1"/>
    <property type="molecule type" value="Genomic_DNA"/>
</dbReference>
<evidence type="ECO:0000313" key="4">
    <source>
        <dbReference type="EMBL" id="PWE84407.1"/>
    </source>
</evidence>
<dbReference type="RefSeq" id="WP_012741472.1">
    <property type="nucleotide sequence ID" value="NZ_CP092643.1"/>
</dbReference>
<evidence type="ECO:0000313" key="15">
    <source>
        <dbReference type="EMBL" id="RHA91077.1"/>
    </source>
</evidence>
<dbReference type="Proteomes" id="UP000245905">
    <property type="component" value="Unassembled WGS sequence"/>
</dbReference>
<evidence type="ECO:0000313" key="8">
    <source>
        <dbReference type="EMBL" id="RGN20695.1"/>
    </source>
</evidence>
<dbReference type="Proteomes" id="UP000286181">
    <property type="component" value="Unassembled WGS sequence"/>
</dbReference>
<dbReference type="Proteomes" id="UP000283683">
    <property type="component" value="Unassembled WGS sequence"/>
</dbReference>
<evidence type="ECO:0000313" key="5">
    <source>
        <dbReference type="EMBL" id="RGK40138.1"/>
    </source>
</evidence>
<evidence type="ECO:0000313" key="24">
    <source>
        <dbReference type="Proteomes" id="UP000261052"/>
    </source>
</evidence>
<evidence type="ECO:0000313" key="7">
    <source>
        <dbReference type="EMBL" id="RGM68108.1"/>
    </source>
</evidence>
<reference evidence="4 20" key="1">
    <citation type="submission" date="2014-09" db="EMBL/GenBank/DDBJ databases">
        <title>Butyrate-producing bacteria isolated from human gut.</title>
        <authorList>
            <person name="Zhang Q."/>
            <person name="Zhao L."/>
        </authorList>
    </citation>
    <scope>NUCLEOTIDE SEQUENCE [LARGE SCALE GENOMIC DNA]</scope>
    <source>
        <strain evidence="4 20">R22</strain>
    </source>
</reference>
<evidence type="ECO:0000313" key="31">
    <source>
        <dbReference type="Proteomes" id="UP000285865"/>
    </source>
</evidence>
<dbReference type="EMBL" id="QSAZ01000007">
    <property type="protein sequence ID" value="RGW87049.1"/>
    <property type="molecule type" value="Genomic_DNA"/>
</dbReference>
<dbReference type="EMBL" id="QSUG01000016">
    <property type="protein sequence ID" value="RGN20695.1"/>
    <property type="molecule type" value="Genomic_DNA"/>
</dbReference>
<keyword evidence="1" id="KW-0472">Membrane</keyword>
<sequence>MTYNQYRMIFYVSFTAFAIMLIASIVILIVLEIPKVIGALTGKSARKGIAAIVQKQTAGHIDITSSGPIAPSYNLAGENKKKPGYTQNIDETTVLDAPTEVLQDETTVLEDITEKLQKTNIRFEVTKKIEFLHTTECIS</sequence>
<dbReference type="EMBL" id="QRKN01000016">
    <property type="protein sequence ID" value="RHI18444.1"/>
    <property type="molecule type" value="Genomic_DNA"/>
</dbReference>
<evidence type="ECO:0000313" key="33">
    <source>
        <dbReference type="Proteomes" id="UP000286220"/>
    </source>
</evidence>
<name>A0A173SP92_9FIRM</name>
<evidence type="ECO:0000313" key="13">
    <source>
        <dbReference type="EMBL" id="RGZ76203.1"/>
    </source>
</evidence>
<evidence type="ECO:0000256" key="1">
    <source>
        <dbReference type="SAM" id="Phobius"/>
    </source>
</evidence>
<dbReference type="EMBL" id="QSTI01000020">
    <property type="protein sequence ID" value="RGM46602.1"/>
    <property type="molecule type" value="Genomic_DNA"/>
</dbReference>
<feature type="transmembrane region" description="Helical" evidence="1">
    <location>
        <begin position="6"/>
        <end position="31"/>
    </location>
</feature>
<evidence type="ECO:0000313" key="22">
    <source>
        <dbReference type="Proteomes" id="UP000260758"/>
    </source>
</evidence>
<dbReference type="EMBL" id="JRFS01000009">
    <property type="protein sequence ID" value="PWE84407.1"/>
    <property type="molecule type" value="Genomic_DNA"/>
</dbReference>
<evidence type="ECO:0000313" key="26">
    <source>
        <dbReference type="Proteomes" id="UP000283431"/>
    </source>
</evidence>
<evidence type="ECO:0000313" key="14">
    <source>
        <dbReference type="EMBL" id="RHA13021.1"/>
    </source>
</evidence>
<keyword evidence="1" id="KW-0812">Transmembrane</keyword>
<evidence type="ECO:0000313" key="17">
    <source>
        <dbReference type="EMBL" id="RHI18444.1"/>
    </source>
</evidence>
<dbReference type="Proteomes" id="UP000266066">
    <property type="component" value="Unassembled WGS sequence"/>
</dbReference>
<evidence type="ECO:0000313" key="16">
    <source>
        <dbReference type="EMBL" id="RHD94325.1"/>
    </source>
</evidence>
<dbReference type="Proteomes" id="UP000260717">
    <property type="component" value="Unassembled WGS sequence"/>
</dbReference>
<evidence type="ECO:0000313" key="30">
    <source>
        <dbReference type="Proteomes" id="UP000285209"/>
    </source>
</evidence>
<protein>
    <submittedName>
        <fullName evidence="2">Uncharacterized protein</fullName>
    </submittedName>
</protein>
<evidence type="ECO:0000313" key="2">
    <source>
        <dbReference type="EMBL" id="CUM92050.1"/>
    </source>
</evidence>
<evidence type="ECO:0000313" key="3">
    <source>
        <dbReference type="EMBL" id="MCC2746047.1"/>
    </source>
</evidence>
<dbReference type="OrthoDB" id="2067590at2"/>
<evidence type="ECO:0000313" key="27">
    <source>
        <dbReference type="Proteomes" id="UP000283683"/>
    </source>
</evidence>
<evidence type="ECO:0000313" key="6">
    <source>
        <dbReference type="EMBL" id="RGM46602.1"/>
    </source>
</evidence>
<evidence type="ECO:0000313" key="20">
    <source>
        <dbReference type="Proteomes" id="UP000245905"/>
    </source>
</evidence>
<dbReference type="Proteomes" id="UP000285865">
    <property type="component" value="Unassembled WGS sequence"/>
</dbReference>
<dbReference type="EMBL" id="JAJFBX010000003">
    <property type="protein sequence ID" value="MCC2746047.1"/>
    <property type="molecule type" value="Genomic_DNA"/>
</dbReference>
<evidence type="ECO:0000313" key="18">
    <source>
        <dbReference type="EMBL" id="RHL02248.1"/>
    </source>
</evidence>
<dbReference type="GeneID" id="86987455"/>
<dbReference type="Proteomes" id="UP000285209">
    <property type="component" value="Unassembled WGS sequence"/>
</dbReference>
<evidence type="ECO:0000313" key="21">
    <source>
        <dbReference type="Proteomes" id="UP000260717"/>
    </source>
</evidence>
<dbReference type="Proteomes" id="UP000260970">
    <property type="component" value="Unassembled WGS sequence"/>
</dbReference>
<reference evidence="2 19" key="2">
    <citation type="submission" date="2015-09" db="EMBL/GenBank/DDBJ databases">
        <authorList>
            <consortium name="Pathogen Informatics"/>
        </authorList>
    </citation>
    <scope>NUCLEOTIDE SEQUENCE [LARGE SCALE GENOMIC DNA]</scope>
    <source>
        <strain evidence="2 19">2789STDY5834968</strain>
    </source>
</reference>
<evidence type="ECO:0000313" key="23">
    <source>
        <dbReference type="Proteomes" id="UP000260970"/>
    </source>
</evidence>
<dbReference type="EMBL" id="QSEN01000004">
    <property type="protein sequence ID" value="RGZ76203.1"/>
    <property type="molecule type" value="Genomic_DNA"/>
</dbReference>
<dbReference type="EMBL" id="QRXG01000019">
    <property type="protein sequence ID" value="RGT80165.1"/>
    <property type="molecule type" value="Genomic_DNA"/>
</dbReference>
<evidence type="ECO:0000313" key="29">
    <source>
        <dbReference type="Proteomes" id="UP000284835"/>
    </source>
</evidence>
<dbReference type="EMBL" id="QSFB01000011">
    <property type="protein sequence ID" value="RHA13021.1"/>
    <property type="molecule type" value="Genomic_DNA"/>
</dbReference>
<evidence type="ECO:0000313" key="9">
    <source>
        <dbReference type="EMBL" id="RGR52917.1"/>
    </source>
</evidence>
<keyword evidence="1" id="KW-1133">Transmembrane helix</keyword>
<dbReference type="EMBL" id="QSQP01000024">
    <property type="protein sequence ID" value="RGK40138.1"/>
    <property type="molecule type" value="Genomic_DNA"/>
</dbReference>
<evidence type="ECO:0000313" key="19">
    <source>
        <dbReference type="Proteomes" id="UP000095673"/>
    </source>
</evidence>
<dbReference type="Proteomes" id="UP000284835">
    <property type="component" value="Unassembled WGS sequence"/>
</dbReference>
<dbReference type="Proteomes" id="UP000286220">
    <property type="component" value="Unassembled WGS sequence"/>
</dbReference>
<dbReference type="Proteomes" id="UP000283431">
    <property type="component" value="Unassembled WGS sequence"/>
</dbReference>
<dbReference type="EMBL" id="QROF01000014">
    <property type="protein sequence ID" value="RHL02248.1"/>
    <property type="molecule type" value="Genomic_DNA"/>
</dbReference>
<dbReference type="Proteomes" id="UP000261052">
    <property type="component" value="Unassembled WGS sequence"/>
</dbReference>
<dbReference type="EMBL" id="QRUJ01000017">
    <property type="protein sequence ID" value="RGR52917.1"/>
    <property type="molecule type" value="Genomic_DNA"/>
</dbReference>
<reference evidence="3" key="4">
    <citation type="submission" date="2021-10" db="EMBL/GenBank/DDBJ databases">
        <title>Collection of gut derived symbiotic bacterial strains cultured from healthy donors.</title>
        <authorList>
            <person name="Lin H."/>
            <person name="Littmann E."/>
            <person name="Claire K."/>
            <person name="Pamer E."/>
        </authorList>
    </citation>
    <scope>NUCLEOTIDE SEQUENCE</scope>
    <source>
        <strain evidence="3">MSK.22.92</strain>
    </source>
</reference>
<evidence type="ECO:0000313" key="10">
    <source>
        <dbReference type="EMBL" id="RGT80165.1"/>
    </source>
</evidence>
<dbReference type="EMBL" id="QSJS01000009">
    <property type="protein sequence ID" value="RHD94325.1"/>
    <property type="molecule type" value="Genomic_DNA"/>
</dbReference>
<gene>
    <name evidence="18" type="ORF">DW038_13290</name>
    <name evidence="17" type="ORF">DW172_13985</name>
    <name evidence="16" type="ORF">DW775_08410</name>
    <name evidence="15" type="ORF">DW912_10610</name>
    <name evidence="14" type="ORF">DW948_08820</name>
    <name evidence="13" type="ORF">DW975_03425</name>
    <name evidence="11" type="ORF">DWV45_08665</name>
    <name evidence="10" type="ORF">DWX06_11025</name>
    <name evidence="9" type="ORF">DWY38_13130</name>
    <name evidence="12" type="ORF">DXA03_03535</name>
    <name evidence="8" type="ORF">DXB72_13385</name>
    <name evidence="7" type="ORF">DXB99_15430</name>
    <name evidence="6" type="ORF">DXC13_11715</name>
    <name evidence="5" type="ORF">DXD13_14115</name>
    <name evidence="2" type="ORF">ERS852580_01163</name>
    <name evidence="4" type="ORF">LD38_05625</name>
    <name evidence="3" type="ORF">LK487_03200</name>
</gene>
<evidence type="ECO:0000313" key="34">
    <source>
        <dbReference type="Proteomes" id="UP000286341"/>
    </source>
</evidence>
<dbReference type="Proteomes" id="UP000260758">
    <property type="component" value="Unassembled WGS sequence"/>
</dbReference>